<dbReference type="SUPFAM" id="SSF53335">
    <property type="entry name" value="S-adenosyl-L-methionine-dependent methyltransferases"/>
    <property type="match status" value="1"/>
</dbReference>
<accession>A0ABQ0JXD7</accession>
<dbReference type="Proteomes" id="UP000032309">
    <property type="component" value="Unassembled WGS sequence"/>
</dbReference>
<organism evidence="1 2">
    <name type="scientific">Candidatus Brocadia sinica JPN1</name>
    <dbReference type="NCBI Taxonomy" id="1197129"/>
    <lineage>
        <taxon>Bacteria</taxon>
        <taxon>Pseudomonadati</taxon>
        <taxon>Planctomycetota</taxon>
        <taxon>Candidatus Brocadiia</taxon>
        <taxon>Candidatus Brocadiales</taxon>
        <taxon>Candidatus Brocadiaceae</taxon>
        <taxon>Candidatus Brocadia</taxon>
    </lineage>
</organism>
<protein>
    <submittedName>
        <fullName evidence="1">Uncharacterized protein</fullName>
    </submittedName>
</protein>
<evidence type="ECO:0000313" key="2">
    <source>
        <dbReference type="Proteomes" id="UP000032309"/>
    </source>
</evidence>
<dbReference type="RefSeq" id="WP_052563427.1">
    <property type="nucleotide sequence ID" value="NZ_BAFN01000001.1"/>
</dbReference>
<keyword evidence="2" id="KW-1185">Reference proteome</keyword>
<reference evidence="2" key="1">
    <citation type="journal article" date="2015" name="Genome Announc.">
        <title>Draft Genome Sequence of an Anaerobic Ammonium-Oxidizing Bacterium, "Candidatus Brocadia sinica".</title>
        <authorList>
            <person name="Oshiki M."/>
            <person name="Shinyako-Hata K."/>
            <person name="Satoh H."/>
            <person name="Okabe S."/>
        </authorList>
    </citation>
    <scope>NUCLEOTIDE SEQUENCE [LARGE SCALE GENOMIC DNA]</scope>
    <source>
        <strain evidence="2">JPN1</strain>
    </source>
</reference>
<dbReference type="InterPro" id="IPR029063">
    <property type="entry name" value="SAM-dependent_MTases_sf"/>
</dbReference>
<dbReference type="EMBL" id="BAFN01000001">
    <property type="protein sequence ID" value="GAN33375.1"/>
    <property type="molecule type" value="Genomic_DNA"/>
</dbReference>
<name>A0ABQ0JXD7_9BACT</name>
<proteinExistence type="predicted"/>
<sequence>MGIVRMGPPTELVCELRRTFRITKFIESGTFLGDTAYWASKLFEKVVTIERSDSIYRQTKQKYGYINNIEFLYGDTKHKLPEILSNIGAPAIFWLDAHWCGGQSYGKGDECPLIQEIETINKSSYDNFIFIDDARLFMSPPPRPHLIDQWPDISMISNSLTSVHNGRYIVIIEDVIIAVPIFAKSIVAQYCQQINTKLWENCDTTNFRKGLALICQDLKKCVRFPKKIANNLFNLDRK</sequence>
<gene>
    <name evidence="1" type="ORF">BROSI_A1895</name>
</gene>
<comment type="caution">
    <text evidence="1">The sequence shown here is derived from an EMBL/GenBank/DDBJ whole genome shotgun (WGS) entry which is preliminary data.</text>
</comment>
<evidence type="ECO:0000313" key="1">
    <source>
        <dbReference type="EMBL" id="GAN33375.1"/>
    </source>
</evidence>
<dbReference type="Gene3D" id="3.40.50.150">
    <property type="entry name" value="Vaccinia Virus protein VP39"/>
    <property type="match status" value="1"/>
</dbReference>